<dbReference type="SUPFAM" id="SSF52768">
    <property type="entry name" value="Arginase/deacetylase"/>
    <property type="match status" value="1"/>
</dbReference>
<accession>A0A6J5ZLF0</accession>
<dbReference type="Pfam" id="PF00491">
    <property type="entry name" value="Arginase"/>
    <property type="match status" value="1"/>
</dbReference>
<gene>
    <name evidence="3" type="ORF">UFOPK3770_00909</name>
</gene>
<dbReference type="PRINTS" id="PR00116">
    <property type="entry name" value="ARGINASE"/>
</dbReference>
<dbReference type="PANTHER" id="PTHR11358:SF26">
    <property type="entry name" value="GUANIDINO ACID HYDROLASE, MITOCHONDRIAL"/>
    <property type="match status" value="1"/>
</dbReference>
<evidence type="ECO:0000256" key="2">
    <source>
        <dbReference type="ARBA" id="ARBA00022801"/>
    </source>
</evidence>
<keyword evidence="2" id="KW-0378">Hydrolase</keyword>
<dbReference type="InterPro" id="IPR006035">
    <property type="entry name" value="Ureohydrolase"/>
</dbReference>
<dbReference type="PANTHER" id="PTHR11358">
    <property type="entry name" value="ARGINASE/AGMATINASE"/>
    <property type="match status" value="1"/>
</dbReference>
<reference evidence="3" key="1">
    <citation type="submission" date="2020-05" db="EMBL/GenBank/DDBJ databases">
        <authorList>
            <person name="Chiriac C."/>
            <person name="Salcher M."/>
            <person name="Ghai R."/>
            <person name="Kavagutti S V."/>
        </authorList>
    </citation>
    <scope>NUCLEOTIDE SEQUENCE</scope>
</reference>
<protein>
    <submittedName>
        <fullName evidence="3">Unannotated protein</fullName>
    </submittedName>
</protein>
<dbReference type="EMBL" id="CAESAJ010000099">
    <property type="protein sequence ID" value="CAB4340413.1"/>
    <property type="molecule type" value="Genomic_DNA"/>
</dbReference>
<name>A0A6J5ZLF0_9ZZZZ</name>
<dbReference type="CDD" id="cd09990">
    <property type="entry name" value="Agmatinase-like"/>
    <property type="match status" value="1"/>
</dbReference>
<dbReference type="Gene3D" id="3.40.800.10">
    <property type="entry name" value="Ureohydrolase domain"/>
    <property type="match status" value="1"/>
</dbReference>
<dbReference type="PROSITE" id="PS51409">
    <property type="entry name" value="ARGINASE_2"/>
    <property type="match status" value="1"/>
</dbReference>
<dbReference type="GO" id="GO:0033389">
    <property type="term" value="P:putrescine biosynthetic process from arginine, via agmatine"/>
    <property type="evidence" value="ECO:0007669"/>
    <property type="project" value="TreeGrafter"/>
</dbReference>
<proteinExistence type="predicted"/>
<evidence type="ECO:0000313" key="3">
    <source>
        <dbReference type="EMBL" id="CAB4340413.1"/>
    </source>
</evidence>
<organism evidence="3">
    <name type="scientific">freshwater metagenome</name>
    <dbReference type="NCBI Taxonomy" id="449393"/>
    <lineage>
        <taxon>unclassified sequences</taxon>
        <taxon>metagenomes</taxon>
        <taxon>ecological metagenomes</taxon>
    </lineage>
</organism>
<dbReference type="GO" id="GO:0046872">
    <property type="term" value="F:metal ion binding"/>
    <property type="evidence" value="ECO:0007669"/>
    <property type="project" value="UniProtKB-KW"/>
</dbReference>
<dbReference type="GO" id="GO:0008783">
    <property type="term" value="F:agmatinase activity"/>
    <property type="evidence" value="ECO:0007669"/>
    <property type="project" value="TreeGrafter"/>
</dbReference>
<sequence>MSDSRSSWLTQHGITHLKEPGVVINGRFEDRHEPRVWNWIRPWDFNSNFDVGIVGAGLSTTSILPTSCYMAPDAFRLSTPGFTTYSPDFDVDLQTMVVRDLGDVSIPIVNQYEALDRIEDTMEKLWSVDQNKFLILIGGDHAVTAPAARAFAKAHKGHKMGLIHFDAHNDVRVMDHGPTNGTPIRQLLESGLDFDGKNLVQVGIHGFMNSSYYKRWVEGHGGTIFTGRQMRQSNITKIAKDALEIAGNGTDSIYITVDIDVLESAYTPGTGAATPEGIHPMDLYEALFIMGQHPKVAAIDFVEHDPLTDVVRITGRTMTGAVLSFMSGLFLRRNDGWCGYDQTPITGD</sequence>
<dbReference type="AlphaFoldDB" id="A0A6J5ZLF0"/>
<keyword evidence="1" id="KW-0479">Metal-binding</keyword>
<evidence type="ECO:0000256" key="1">
    <source>
        <dbReference type="ARBA" id="ARBA00022723"/>
    </source>
</evidence>
<dbReference type="InterPro" id="IPR023696">
    <property type="entry name" value="Ureohydrolase_dom_sf"/>
</dbReference>